<dbReference type="PANTHER" id="PTHR43329">
    <property type="entry name" value="EPOXIDE HYDROLASE"/>
    <property type="match status" value="1"/>
</dbReference>
<dbReference type="AlphaFoldDB" id="A0A7J7IUP5"/>
<dbReference type="Gene3D" id="3.40.50.1820">
    <property type="entry name" value="alpha/beta hydrolase"/>
    <property type="match status" value="1"/>
</dbReference>
<dbReference type="SUPFAM" id="SSF53474">
    <property type="entry name" value="alpha/beta-Hydrolases"/>
    <property type="match status" value="1"/>
</dbReference>
<sequence length="346" mass="39686">MGVKEIATYFFFRFSVLLWSIKGIGLLFLVFIKSPYNFFKKGNWNDTPKNANDANLGVHGNVTLQRSKLKITYVANGKRGNPLMLCVHGFPECWYSWRFQLKEFSSKYWVVAINLPGYADSDKPSELANYTAERLIDNLAEVVEALGYEKGTIVAHDWGGALVWSFASLYSSMCDKVIIMNAPHSTALRKMFGTLKQYQKSWYMFFFQLPWLPEMLMGCCDLQMFNEFFRGEESGVKNLENMTEADVDVYKHALHSWEARKCALNYYRANIGNVSPQFIERLKKSSISCPLLLIWGTEDFALSLELAALSAKVSNLVSVEYVAGASHWVQQDNPEEVNKYMWKFLN</sequence>
<keyword evidence="3" id="KW-0812">Transmembrane</keyword>
<name>A0A7J7IUP5_BUGNE</name>
<organism evidence="5 6">
    <name type="scientific">Bugula neritina</name>
    <name type="common">Brown bryozoan</name>
    <name type="synonym">Sertularia neritina</name>
    <dbReference type="NCBI Taxonomy" id="10212"/>
    <lineage>
        <taxon>Eukaryota</taxon>
        <taxon>Metazoa</taxon>
        <taxon>Spiralia</taxon>
        <taxon>Lophotrochozoa</taxon>
        <taxon>Bryozoa</taxon>
        <taxon>Gymnolaemata</taxon>
        <taxon>Cheilostomatida</taxon>
        <taxon>Flustrina</taxon>
        <taxon>Buguloidea</taxon>
        <taxon>Bugulidae</taxon>
        <taxon>Bugula</taxon>
    </lineage>
</organism>
<dbReference type="Pfam" id="PF00561">
    <property type="entry name" value="Abhydrolase_1"/>
    <property type="match status" value="1"/>
</dbReference>
<gene>
    <name evidence="5" type="ORF">EB796_024572</name>
</gene>
<feature type="domain" description="AB hydrolase-1" evidence="4">
    <location>
        <begin position="82"/>
        <end position="334"/>
    </location>
</feature>
<evidence type="ECO:0000313" key="5">
    <source>
        <dbReference type="EMBL" id="KAF6017121.1"/>
    </source>
</evidence>
<keyword evidence="6" id="KW-1185">Reference proteome</keyword>
<evidence type="ECO:0000256" key="2">
    <source>
        <dbReference type="ARBA" id="ARBA00038334"/>
    </source>
</evidence>
<dbReference type="EMBL" id="VXIV02003429">
    <property type="protein sequence ID" value="KAF6017121.1"/>
    <property type="molecule type" value="Genomic_DNA"/>
</dbReference>
<comment type="similarity">
    <text evidence="2">Belongs to the AB hydrolase superfamily. Epoxide hydrolase family.</text>
</comment>
<keyword evidence="1" id="KW-0378">Hydrolase</keyword>
<feature type="transmembrane region" description="Helical" evidence="3">
    <location>
        <begin position="6"/>
        <end position="32"/>
    </location>
</feature>
<dbReference type="InterPro" id="IPR000639">
    <property type="entry name" value="Epox_hydrolase-like"/>
</dbReference>
<reference evidence="5" key="1">
    <citation type="submission" date="2020-06" db="EMBL/GenBank/DDBJ databases">
        <title>Draft genome of Bugula neritina, a colonial animal packing powerful symbionts and potential medicines.</title>
        <authorList>
            <person name="Rayko M."/>
        </authorList>
    </citation>
    <scope>NUCLEOTIDE SEQUENCE [LARGE SCALE GENOMIC DNA]</scope>
    <source>
        <strain evidence="5">Kwan_BN1</strain>
    </source>
</reference>
<evidence type="ECO:0000313" key="6">
    <source>
        <dbReference type="Proteomes" id="UP000593567"/>
    </source>
</evidence>
<dbReference type="Proteomes" id="UP000593567">
    <property type="component" value="Unassembled WGS sequence"/>
</dbReference>
<dbReference type="InterPro" id="IPR029058">
    <property type="entry name" value="AB_hydrolase_fold"/>
</dbReference>
<proteinExistence type="inferred from homology"/>
<keyword evidence="3" id="KW-0472">Membrane</keyword>
<evidence type="ECO:0000259" key="4">
    <source>
        <dbReference type="Pfam" id="PF00561"/>
    </source>
</evidence>
<protein>
    <submittedName>
        <fullName evidence="5">Ceeh-1</fullName>
    </submittedName>
</protein>
<dbReference type="InterPro" id="IPR000073">
    <property type="entry name" value="AB_hydrolase_1"/>
</dbReference>
<accession>A0A7J7IUP5</accession>
<dbReference type="PRINTS" id="PR00412">
    <property type="entry name" value="EPOXHYDRLASE"/>
</dbReference>
<dbReference type="OrthoDB" id="408373at2759"/>
<keyword evidence="3" id="KW-1133">Transmembrane helix</keyword>
<comment type="caution">
    <text evidence="5">The sequence shown here is derived from an EMBL/GenBank/DDBJ whole genome shotgun (WGS) entry which is preliminary data.</text>
</comment>
<evidence type="ECO:0000256" key="3">
    <source>
        <dbReference type="SAM" id="Phobius"/>
    </source>
</evidence>
<evidence type="ECO:0000256" key="1">
    <source>
        <dbReference type="ARBA" id="ARBA00022801"/>
    </source>
</evidence>
<dbReference type="GO" id="GO:0004301">
    <property type="term" value="F:epoxide hydrolase activity"/>
    <property type="evidence" value="ECO:0007669"/>
    <property type="project" value="UniProtKB-ARBA"/>
</dbReference>